<gene>
    <name evidence="4" type="ORF">ERS852429_03877</name>
</gene>
<dbReference type="InterPro" id="IPR028995">
    <property type="entry name" value="Glyco_hydro_57/38_cen_sf"/>
</dbReference>
<dbReference type="EMBL" id="CYXP01000011">
    <property type="protein sequence ID" value="CUN31987.1"/>
    <property type="molecule type" value="Genomic_DNA"/>
</dbReference>
<dbReference type="GO" id="GO:0004559">
    <property type="term" value="F:alpha-mannosidase activity"/>
    <property type="evidence" value="ECO:0007669"/>
    <property type="project" value="InterPro"/>
</dbReference>
<evidence type="ECO:0000259" key="2">
    <source>
        <dbReference type="Pfam" id="PF01074"/>
    </source>
</evidence>
<dbReference type="Gene3D" id="3.20.110.10">
    <property type="entry name" value="Glycoside hydrolase 38, N terminal domain"/>
    <property type="match status" value="1"/>
</dbReference>
<evidence type="ECO:0000256" key="1">
    <source>
        <dbReference type="SAM" id="SignalP"/>
    </source>
</evidence>
<protein>
    <submittedName>
        <fullName evidence="4">Alpha-mannosidase</fullName>
    </submittedName>
</protein>
<dbReference type="Gene3D" id="2.70.98.30">
    <property type="entry name" value="Golgi alpha-mannosidase II, domain 4"/>
    <property type="match status" value="1"/>
</dbReference>
<accession>A0A173W0P9</accession>
<dbReference type="Proteomes" id="UP000095591">
    <property type="component" value="Unassembled WGS sequence"/>
</dbReference>
<dbReference type="RefSeq" id="WP_057319952.1">
    <property type="nucleotide sequence ID" value="NZ_CYXP01000011.1"/>
</dbReference>
<sequence>MKKKLAIFVLSQFLLAGWADAQQAYFIDGYHGGIYGHYPVGQTAFIAQKLRQNPNWNINIEIEPESWEVVRQRDPEGYEAFKRLFKDQSVESGRIEYVNPTYAQSYFFGTSGESAIRQFEYGMRLIRKHFPEAVFTTYSAEEPCFTSCLPYILKSFGFSYASTKNPNTMWGGYVSAYGGELVNWVGPDGTRLTTVPRYACEDLQPGSCWQSISWFNTKDYIHKCLDTGIQHPVGMCIQDAAWSHGWDKGPWLGQDTTGYYTPTAYKTWRNYIQDCSVGTTQDDWHFSQEDVLGGLMWGTQVMQRLAGEVRVAENAIVRAEKMAAYARLYKGMEWPTERIDEGWRMLLLSQHHDCWIVPYNRLQGKKTWAETVTDWTGVTIQNSRQIIDNALSLLKEKEGESTVYVYNTLATDRNELVAVEVPASWRNSDWVVLDKRGKKQPAQWLTEDGVSKLLFRAQVPSAGYASYAIRKAEDKQSGTLKAERQKDGTFRMESDLYTLVLNPSKGGVIESLKAKAVRGKEFVDNRNERGFNELRGYFIDEGGFLSSMDQPAEVSVLEQGPLFVKVAVKGKIGKYSFTQTIRLTQGEPRIDMSVKLDWIGSPRIGEPGIEFRADNPRKAFYDDRYKLLVYLPTQIANQQIYKDAPFDVCESRLENTFFNRWDSIKHNIILNWVDVASKDNSCGLSLFTDHTTSYAHGKDFPLALNVQYAGKGLWGRDYIIDRPTEISYALIPHAGTWEKSRIWTQSERRNEPLVATLGGDATLTSGSLFRIENNAYELVSMVYKGNDLYIRLFNAQSDASPKTITFQGQDVKASLVELDNRLVEDLTVTEKKGASSMRLSIPRYGIRTLKVSCKNI</sequence>
<keyword evidence="1" id="KW-0732">Signal</keyword>
<dbReference type="InterPro" id="IPR011330">
    <property type="entry name" value="Glyco_hydro/deAcase_b/a-brl"/>
</dbReference>
<proteinExistence type="predicted"/>
<dbReference type="Pfam" id="PF07748">
    <property type="entry name" value="Glyco_hydro_38C"/>
    <property type="match status" value="1"/>
</dbReference>
<dbReference type="InterPro" id="IPR013780">
    <property type="entry name" value="Glyco_hydro_b"/>
</dbReference>
<name>A0A173W0P9_PARDI</name>
<dbReference type="InterPro" id="IPR000602">
    <property type="entry name" value="Glyco_hydro_38_N"/>
</dbReference>
<dbReference type="GO" id="GO:0030246">
    <property type="term" value="F:carbohydrate binding"/>
    <property type="evidence" value="ECO:0007669"/>
    <property type="project" value="InterPro"/>
</dbReference>
<dbReference type="SUPFAM" id="SSF88688">
    <property type="entry name" value="Families 57/38 glycoside transferase middle domain"/>
    <property type="match status" value="1"/>
</dbReference>
<dbReference type="InterPro" id="IPR011682">
    <property type="entry name" value="Glyco_hydro_38_C"/>
</dbReference>
<dbReference type="PANTHER" id="PTHR46017:SF1">
    <property type="entry name" value="ALPHA-MANNOSIDASE 2C1"/>
    <property type="match status" value="1"/>
</dbReference>
<feature type="domain" description="Glycosyl hydrolase family 38 C-terminal" evidence="3">
    <location>
        <begin position="550"/>
        <end position="694"/>
    </location>
</feature>
<feature type="chain" id="PRO_5008014314" evidence="1">
    <location>
        <begin position="22"/>
        <end position="856"/>
    </location>
</feature>
<dbReference type="GO" id="GO:0006013">
    <property type="term" value="P:mannose metabolic process"/>
    <property type="evidence" value="ECO:0007669"/>
    <property type="project" value="InterPro"/>
</dbReference>
<dbReference type="SUPFAM" id="SSF88713">
    <property type="entry name" value="Glycoside hydrolase/deacetylase"/>
    <property type="match status" value="1"/>
</dbReference>
<dbReference type="InterPro" id="IPR027291">
    <property type="entry name" value="Glyco_hydro_38_N_sf"/>
</dbReference>
<dbReference type="Gene3D" id="2.60.40.1180">
    <property type="entry name" value="Golgi alpha-mannosidase II"/>
    <property type="match status" value="1"/>
</dbReference>
<dbReference type="InterPro" id="IPR011013">
    <property type="entry name" value="Gal_mutarotase_sf_dom"/>
</dbReference>
<evidence type="ECO:0000259" key="3">
    <source>
        <dbReference type="Pfam" id="PF07748"/>
    </source>
</evidence>
<dbReference type="GO" id="GO:0009313">
    <property type="term" value="P:oligosaccharide catabolic process"/>
    <property type="evidence" value="ECO:0007669"/>
    <property type="project" value="TreeGrafter"/>
</dbReference>
<dbReference type="SUPFAM" id="SSF74650">
    <property type="entry name" value="Galactose mutarotase-like"/>
    <property type="match status" value="1"/>
</dbReference>
<evidence type="ECO:0000313" key="5">
    <source>
        <dbReference type="Proteomes" id="UP000095591"/>
    </source>
</evidence>
<feature type="signal peptide" evidence="1">
    <location>
        <begin position="1"/>
        <end position="21"/>
    </location>
</feature>
<dbReference type="Pfam" id="PF01074">
    <property type="entry name" value="Glyco_hydro_38N"/>
    <property type="match status" value="1"/>
</dbReference>
<organism evidence="4 5">
    <name type="scientific">Parabacteroides distasonis</name>
    <dbReference type="NCBI Taxonomy" id="823"/>
    <lineage>
        <taxon>Bacteria</taxon>
        <taxon>Pseudomonadati</taxon>
        <taxon>Bacteroidota</taxon>
        <taxon>Bacteroidia</taxon>
        <taxon>Bacteroidales</taxon>
        <taxon>Tannerellaceae</taxon>
        <taxon>Parabacteroides</taxon>
    </lineage>
</organism>
<evidence type="ECO:0000313" key="4">
    <source>
        <dbReference type="EMBL" id="CUN31987.1"/>
    </source>
</evidence>
<feature type="domain" description="Glycoside hydrolase family 38 N-terminal" evidence="2">
    <location>
        <begin position="79"/>
        <end position="205"/>
    </location>
</feature>
<dbReference type="AlphaFoldDB" id="A0A173W0P9"/>
<dbReference type="PANTHER" id="PTHR46017">
    <property type="entry name" value="ALPHA-MANNOSIDASE 2C1"/>
    <property type="match status" value="1"/>
</dbReference>
<reference evidence="4 5" key="1">
    <citation type="submission" date="2015-09" db="EMBL/GenBank/DDBJ databases">
        <authorList>
            <consortium name="Pathogen Informatics"/>
        </authorList>
    </citation>
    <scope>NUCLEOTIDE SEQUENCE [LARGE SCALE GENOMIC DNA]</scope>
    <source>
        <strain evidence="4 5">2789STDY5608872</strain>
    </source>
</reference>